<dbReference type="EMBL" id="DF237150">
    <property type="protein sequence ID" value="GAQ84686.1"/>
    <property type="molecule type" value="Genomic_DNA"/>
</dbReference>
<feature type="region of interest" description="Disordered" evidence="1">
    <location>
        <begin position="1"/>
        <end position="66"/>
    </location>
</feature>
<evidence type="ECO:0000256" key="1">
    <source>
        <dbReference type="SAM" id="MobiDB-lite"/>
    </source>
</evidence>
<feature type="region of interest" description="Disordered" evidence="1">
    <location>
        <begin position="122"/>
        <end position="165"/>
    </location>
</feature>
<feature type="compositionally biased region" description="Basic and acidic residues" evidence="1">
    <location>
        <begin position="267"/>
        <end position="295"/>
    </location>
</feature>
<dbReference type="Proteomes" id="UP000054558">
    <property type="component" value="Unassembled WGS sequence"/>
</dbReference>
<reference evidence="2 3" key="1">
    <citation type="journal article" date="2014" name="Nat. Commun.">
        <title>Klebsormidium flaccidum genome reveals primary factors for plant terrestrial adaptation.</title>
        <authorList>
            <person name="Hori K."/>
            <person name="Maruyama F."/>
            <person name="Fujisawa T."/>
            <person name="Togashi T."/>
            <person name="Yamamoto N."/>
            <person name="Seo M."/>
            <person name="Sato S."/>
            <person name="Yamada T."/>
            <person name="Mori H."/>
            <person name="Tajima N."/>
            <person name="Moriyama T."/>
            <person name="Ikeuchi M."/>
            <person name="Watanabe M."/>
            <person name="Wada H."/>
            <person name="Kobayashi K."/>
            <person name="Saito M."/>
            <person name="Masuda T."/>
            <person name="Sasaki-Sekimoto Y."/>
            <person name="Mashiguchi K."/>
            <person name="Awai K."/>
            <person name="Shimojima M."/>
            <person name="Masuda S."/>
            <person name="Iwai M."/>
            <person name="Nobusawa T."/>
            <person name="Narise T."/>
            <person name="Kondo S."/>
            <person name="Saito H."/>
            <person name="Sato R."/>
            <person name="Murakawa M."/>
            <person name="Ihara Y."/>
            <person name="Oshima-Yamada Y."/>
            <person name="Ohtaka K."/>
            <person name="Satoh M."/>
            <person name="Sonobe K."/>
            <person name="Ishii M."/>
            <person name="Ohtani R."/>
            <person name="Kanamori-Sato M."/>
            <person name="Honoki R."/>
            <person name="Miyazaki D."/>
            <person name="Mochizuki H."/>
            <person name="Umetsu J."/>
            <person name="Higashi K."/>
            <person name="Shibata D."/>
            <person name="Kamiya Y."/>
            <person name="Sato N."/>
            <person name="Nakamura Y."/>
            <person name="Tabata S."/>
            <person name="Ida S."/>
            <person name="Kurokawa K."/>
            <person name="Ohta H."/>
        </authorList>
    </citation>
    <scope>NUCLEOTIDE SEQUENCE [LARGE SCALE GENOMIC DNA]</scope>
    <source>
        <strain evidence="2 3">NIES-2285</strain>
    </source>
</reference>
<evidence type="ECO:0000313" key="3">
    <source>
        <dbReference type="Proteomes" id="UP000054558"/>
    </source>
</evidence>
<accession>A0A0U9HK04</accession>
<protein>
    <submittedName>
        <fullName evidence="2">Uncharacterized protein</fullName>
    </submittedName>
</protein>
<name>A0A0U9HK04_KLENI</name>
<gene>
    <name evidence="2" type="ORF">KFL_002010020</name>
</gene>
<dbReference type="AlphaFoldDB" id="A0A0U9HK04"/>
<feature type="compositionally biased region" description="Basic and acidic residues" evidence="1">
    <location>
        <begin position="314"/>
        <end position="331"/>
    </location>
</feature>
<evidence type="ECO:0000313" key="2">
    <source>
        <dbReference type="EMBL" id="GAQ84686.1"/>
    </source>
</evidence>
<proteinExistence type="predicted"/>
<keyword evidence="3" id="KW-1185">Reference proteome</keyword>
<organism evidence="2 3">
    <name type="scientific">Klebsormidium nitens</name>
    <name type="common">Green alga</name>
    <name type="synonym">Ulothrix nitens</name>
    <dbReference type="NCBI Taxonomy" id="105231"/>
    <lineage>
        <taxon>Eukaryota</taxon>
        <taxon>Viridiplantae</taxon>
        <taxon>Streptophyta</taxon>
        <taxon>Klebsormidiophyceae</taxon>
        <taxon>Klebsormidiales</taxon>
        <taxon>Klebsormidiaceae</taxon>
        <taxon>Klebsormidium</taxon>
    </lineage>
</organism>
<feature type="region of interest" description="Disordered" evidence="1">
    <location>
        <begin position="235"/>
        <end position="331"/>
    </location>
</feature>
<sequence length="331" mass="35719">MARPSVQDFDEISGADSGLQGREMARRMVNPASPEPEKHQKGPGPSAAPRSWTATVGEHPDLSELSDDHWSRHSAELQLTDWFACNWKVVFVVCNIWRGFDSAPQKQSIKEERLCESAYADRGAHHSPTTGLRAIASAPGSDCGPGAARPPHAASDDAQPGQPFVPRRAEGLCALSSGSSPARFGVQPAARVSVLARSAFQGFPAHECGSDKVFYSSAPKSRALIATQLMIGGVESNPGWPTHDSGTPSSSRGRPLIQLPTLEEVQESARPKPPDTEHFFQEWKKNRDSRGEESTRSPAQPQELEQALVLGGSGERDSEQVSVECHEQLSS</sequence>